<organism evidence="2 3">
    <name type="scientific">Candidatus Brennerbacteria bacterium RIFOXYD1_FULL_41_16</name>
    <dbReference type="NCBI Taxonomy" id="1797529"/>
    <lineage>
        <taxon>Bacteria</taxon>
        <taxon>Candidatus Brenneribacteriota</taxon>
    </lineage>
</organism>
<feature type="transmembrane region" description="Helical" evidence="1">
    <location>
        <begin position="94"/>
        <end position="116"/>
    </location>
</feature>
<dbReference type="Proteomes" id="UP000178570">
    <property type="component" value="Unassembled WGS sequence"/>
</dbReference>
<evidence type="ECO:0000313" key="3">
    <source>
        <dbReference type="Proteomes" id="UP000178570"/>
    </source>
</evidence>
<name>A0A1G1XJK7_9BACT</name>
<keyword evidence="1" id="KW-0812">Transmembrane</keyword>
<accession>A0A1G1XJK7</accession>
<keyword evidence="1" id="KW-1133">Transmembrane helix</keyword>
<evidence type="ECO:0000313" key="2">
    <source>
        <dbReference type="EMBL" id="OGY40064.1"/>
    </source>
</evidence>
<reference evidence="2 3" key="1">
    <citation type="journal article" date="2016" name="Nat. Commun.">
        <title>Thousands of microbial genomes shed light on interconnected biogeochemical processes in an aquifer system.</title>
        <authorList>
            <person name="Anantharaman K."/>
            <person name="Brown C.T."/>
            <person name="Hug L.A."/>
            <person name="Sharon I."/>
            <person name="Castelle C.J."/>
            <person name="Probst A.J."/>
            <person name="Thomas B.C."/>
            <person name="Singh A."/>
            <person name="Wilkins M.J."/>
            <person name="Karaoz U."/>
            <person name="Brodie E.L."/>
            <person name="Williams K.H."/>
            <person name="Hubbard S.S."/>
            <person name="Banfield J.F."/>
        </authorList>
    </citation>
    <scope>NUCLEOTIDE SEQUENCE [LARGE SCALE GENOMIC DNA]</scope>
</reference>
<comment type="caution">
    <text evidence="2">The sequence shown here is derived from an EMBL/GenBank/DDBJ whole genome shotgun (WGS) entry which is preliminary data.</text>
</comment>
<proteinExistence type="predicted"/>
<evidence type="ECO:0000256" key="1">
    <source>
        <dbReference type="SAM" id="Phobius"/>
    </source>
</evidence>
<dbReference type="EMBL" id="MHHY01000011">
    <property type="protein sequence ID" value="OGY40064.1"/>
    <property type="molecule type" value="Genomic_DNA"/>
</dbReference>
<sequence>MDSQDIEEFELWIEGDLGVRVGQRRIRVVEIEEVGGILKVYVCSYEKEDERRISQCVEAALREYGPRFWGQSVPRIEITVESDGEREQHKIDRVFILVGAVALFVVLCCSFAFTLISSIF</sequence>
<dbReference type="AlphaFoldDB" id="A0A1G1XJK7"/>
<keyword evidence="1" id="KW-0472">Membrane</keyword>
<protein>
    <submittedName>
        <fullName evidence="2">Uncharacterized protein</fullName>
    </submittedName>
</protein>
<gene>
    <name evidence="2" type="ORF">A2570_01515</name>
</gene>